<feature type="transmembrane region" description="Helical" evidence="4">
    <location>
        <begin position="449"/>
        <end position="469"/>
    </location>
</feature>
<evidence type="ECO:0000313" key="6">
    <source>
        <dbReference type="EMBL" id="ODN74130.1"/>
    </source>
</evidence>
<feature type="transmembrane region" description="Helical" evidence="4">
    <location>
        <begin position="741"/>
        <end position="760"/>
    </location>
</feature>
<keyword evidence="4" id="KW-0812">Transmembrane</keyword>
<dbReference type="PANTHER" id="PTHR43702:SF13">
    <property type="entry name" value="MONOSACCHARIDE TRANSPORTER, PUTATIVE (AFU_ORTHOLOGUE AFUA_4G06630)-RELATED"/>
    <property type="match status" value="1"/>
</dbReference>
<evidence type="ECO:0000256" key="1">
    <source>
        <dbReference type="ARBA" id="ARBA00004429"/>
    </source>
</evidence>
<evidence type="ECO:0000256" key="3">
    <source>
        <dbReference type="SAM" id="MobiDB-lite"/>
    </source>
</evidence>
<feature type="transmembrane region" description="Helical" evidence="4">
    <location>
        <begin position="15"/>
        <end position="36"/>
    </location>
</feature>
<protein>
    <recommendedName>
        <fullName evidence="5">Rhodopsin domain-containing protein</fullName>
    </recommendedName>
</protein>
<sequence length="948" mass="102829">MAEVQNGLADRHTTVFVVTLVFSVFATAFIGMRMLSKGWIVKRYTLDDWFAVAAWVFSMGVSVSVMIGAQAGLGKMDSVLSDYQSESQKKAIYAFTIFYNLALSTTKTAILILYVRMAAAHFFLRWASIATMAVVNMAGTALVLVMIFRCHPVSAAYTDGGTCMNLISIFLSSSPVNILTDFAILLLPLPILTRLRMEFRQKVVLVATFIVGGFVTVVDVVRVVYLQNALKDEFASGNSNALSTTSGESSKNYGYHISYSLLWSSIEVSVGLMCCCVLVLKPLVLRILPAIIKDPNRTTITSGGLGSFTFGGRARAEASDEEPLRDGRESSGATNGTAVTGITNQNVSHAGEDPGRVNGGSTSTGPQPWDNELDLFAMLASDPPAQPQMKAPKKMSGATVKLQQKYPALFGRHRASASIEASQEPTQAFFDFVQMGGKKSLTELSAKEARTAVLFVSILFFLWGFGYGLIVTLNTQVQKIHGFSRHQAFALNCAYGLAYFIAPPLIGYWVLKKYGFKATFITGLTIYSIGAMAFWPSAVLGSYGGFFVSNLIIAMGLATLETAANPYVALAGPGEFSEARLNFSQAFQAIGAFVAPIIASKALFGDGDVSEQRLFRVQWCYLAVAIFVLFLAIAFFYVPLAEATDQALDKDTEDREMRAYLSHQGKWYGLSTRIVLLCMGVFTLWLYIGAQESLGYFWPVLSRTINPGFDTLWGRTISRGGHAIGRFAAAILCYIGVPPRFIILFCALGSLITGLVSILAPIGHGTYASLILIEVFESAIFPTVFAITSRNQGRHIKSTSAALIMAASAGAVWPAVAYGIRIHHMHVRHLLIPSVVAWALIVLYPLALSSVSQFRGWIDPKASRIKKDEKVGQAEKGQQLEVEVGDMEISPRSVGDDLPGLSGDRGLGGRERARTLNMEEVLAAPMTMGLGLNLEAEEDLQNGGQREG</sequence>
<dbReference type="Gene3D" id="1.20.1250.20">
    <property type="entry name" value="MFS general substrate transporter like domains"/>
    <property type="match status" value="2"/>
</dbReference>
<reference evidence="6 7" key="1">
    <citation type="submission" date="2016-06" db="EMBL/GenBank/DDBJ databases">
        <title>Evolution of pathogenesis and genome organization in the Tremellales.</title>
        <authorList>
            <person name="Cuomo C."/>
            <person name="Litvintseva A."/>
            <person name="Heitman J."/>
            <person name="Chen Y."/>
            <person name="Sun S."/>
            <person name="Springer D."/>
            <person name="Dromer F."/>
            <person name="Young S."/>
            <person name="Zeng Q."/>
            <person name="Chapman S."/>
            <person name="Gujja S."/>
            <person name="Saif S."/>
            <person name="Birren B."/>
        </authorList>
    </citation>
    <scope>NUCLEOTIDE SEQUENCE [LARGE SCALE GENOMIC DNA]</scope>
    <source>
        <strain evidence="6 7">CBS 6039</strain>
    </source>
</reference>
<dbReference type="GeneID" id="30158894"/>
<feature type="region of interest" description="Disordered" evidence="3">
    <location>
        <begin position="311"/>
        <end position="366"/>
    </location>
</feature>
<keyword evidence="2" id="KW-1003">Cell membrane</keyword>
<feature type="transmembrane region" description="Helical" evidence="4">
    <location>
        <begin position="619"/>
        <end position="638"/>
    </location>
</feature>
<evidence type="ECO:0000313" key="7">
    <source>
        <dbReference type="Proteomes" id="UP000094065"/>
    </source>
</evidence>
<feature type="transmembrane region" description="Helical" evidence="4">
    <location>
        <begin position="667"/>
        <end position="688"/>
    </location>
</feature>
<dbReference type="Pfam" id="PF20684">
    <property type="entry name" value="Fung_rhodopsin"/>
    <property type="match status" value="1"/>
</dbReference>
<feature type="transmembrane region" description="Helical" evidence="4">
    <location>
        <begin position="489"/>
        <end position="511"/>
    </location>
</feature>
<dbReference type="Proteomes" id="UP000094065">
    <property type="component" value="Unassembled WGS sequence"/>
</dbReference>
<dbReference type="InterPro" id="IPR011701">
    <property type="entry name" value="MFS"/>
</dbReference>
<feature type="transmembrane region" description="Helical" evidence="4">
    <location>
        <begin position="122"/>
        <end position="147"/>
    </location>
</feature>
<feature type="transmembrane region" description="Helical" evidence="4">
    <location>
        <begin position="261"/>
        <end position="280"/>
    </location>
</feature>
<dbReference type="SUPFAM" id="SSF103473">
    <property type="entry name" value="MFS general substrate transporter"/>
    <property type="match status" value="1"/>
</dbReference>
<feature type="compositionally biased region" description="Basic and acidic residues" evidence="3">
    <location>
        <begin position="314"/>
        <end position="329"/>
    </location>
</feature>
<dbReference type="RefSeq" id="XP_018989992.1">
    <property type="nucleotide sequence ID" value="XM_019142349.1"/>
</dbReference>
<dbReference type="InterPro" id="IPR049326">
    <property type="entry name" value="Rhodopsin_dom_fungi"/>
</dbReference>
<dbReference type="EMBL" id="AWGJ01000012">
    <property type="protein sequence ID" value="ODN74130.1"/>
    <property type="molecule type" value="Genomic_DNA"/>
</dbReference>
<feature type="compositionally biased region" description="Polar residues" evidence="3">
    <location>
        <begin position="331"/>
        <end position="348"/>
    </location>
</feature>
<feature type="transmembrane region" description="Helical" evidence="4">
    <location>
        <begin position="167"/>
        <end position="191"/>
    </location>
</feature>
<accession>A0A1E3HCR3</accession>
<dbReference type="InterPro" id="IPR036259">
    <property type="entry name" value="MFS_trans_sf"/>
</dbReference>
<comment type="subcellular location">
    <subcellularLocation>
        <location evidence="1">Cell inner membrane</location>
        <topology evidence="1">Multi-pass membrane protein</topology>
    </subcellularLocation>
</comment>
<feature type="domain" description="Rhodopsin" evidence="5">
    <location>
        <begin position="32"/>
        <end position="284"/>
    </location>
</feature>
<feature type="transmembrane region" description="Helical" evidence="4">
    <location>
        <begin position="203"/>
        <end position="225"/>
    </location>
</feature>
<dbReference type="GO" id="GO:0022857">
    <property type="term" value="F:transmembrane transporter activity"/>
    <property type="evidence" value="ECO:0007669"/>
    <property type="project" value="InterPro"/>
</dbReference>
<dbReference type="OrthoDB" id="2562510at2759"/>
<feature type="transmembrane region" description="Helical" evidence="4">
    <location>
        <begin position="541"/>
        <end position="560"/>
    </location>
</feature>
<name>A0A1E3HCR3_9TREE</name>
<dbReference type="AlphaFoldDB" id="A0A1E3HCR3"/>
<gene>
    <name evidence="6" type="ORF">L202_07585</name>
</gene>
<feature type="transmembrane region" description="Helical" evidence="4">
    <location>
        <begin position="91"/>
        <end position="115"/>
    </location>
</feature>
<dbReference type="Pfam" id="PF07690">
    <property type="entry name" value="MFS_1"/>
    <property type="match status" value="1"/>
</dbReference>
<comment type="caution">
    <text evidence="6">The sequence shown here is derived from an EMBL/GenBank/DDBJ whole genome shotgun (WGS) entry which is preliminary data.</text>
</comment>
<feature type="transmembrane region" description="Helical" evidence="4">
    <location>
        <begin position="766"/>
        <end position="788"/>
    </location>
</feature>
<dbReference type="InterPro" id="IPR050375">
    <property type="entry name" value="MFS_TsgA-like"/>
</dbReference>
<feature type="transmembrane region" description="Helical" evidence="4">
    <location>
        <begin position="826"/>
        <end position="847"/>
    </location>
</feature>
<proteinExistence type="predicted"/>
<keyword evidence="4" id="KW-1133">Transmembrane helix</keyword>
<dbReference type="STRING" id="1295533.A0A1E3HCR3"/>
<feature type="transmembrane region" description="Helical" evidence="4">
    <location>
        <begin position="48"/>
        <end position="71"/>
    </location>
</feature>
<dbReference type="PANTHER" id="PTHR43702">
    <property type="entry name" value="L-FUCOSE-PROTON SYMPORTER"/>
    <property type="match status" value="1"/>
</dbReference>
<feature type="transmembrane region" description="Helical" evidence="4">
    <location>
        <begin position="800"/>
        <end position="820"/>
    </location>
</feature>
<dbReference type="GO" id="GO:0005886">
    <property type="term" value="C:plasma membrane"/>
    <property type="evidence" value="ECO:0007669"/>
    <property type="project" value="UniProtKB-SubCell"/>
</dbReference>
<evidence type="ECO:0000256" key="4">
    <source>
        <dbReference type="SAM" id="Phobius"/>
    </source>
</evidence>
<evidence type="ECO:0000259" key="5">
    <source>
        <dbReference type="Pfam" id="PF20684"/>
    </source>
</evidence>
<evidence type="ECO:0000256" key="2">
    <source>
        <dbReference type="ARBA" id="ARBA00022475"/>
    </source>
</evidence>
<feature type="transmembrane region" description="Helical" evidence="4">
    <location>
        <begin position="518"/>
        <end position="535"/>
    </location>
</feature>
<keyword evidence="4" id="KW-0472">Membrane</keyword>
<keyword evidence="7" id="KW-1185">Reference proteome</keyword>
<organism evidence="6 7">
    <name type="scientific">Cryptococcus amylolentus CBS 6039</name>
    <dbReference type="NCBI Taxonomy" id="1295533"/>
    <lineage>
        <taxon>Eukaryota</taxon>
        <taxon>Fungi</taxon>
        <taxon>Dikarya</taxon>
        <taxon>Basidiomycota</taxon>
        <taxon>Agaricomycotina</taxon>
        <taxon>Tremellomycetes</taxon>
        <taxon>Tremellales</taxon>
        <taxon>Cryptococcaceae</taxon>
        <taxon>Cryptococcus</taxon>
    </lineage>
</organism>